<keyword evidence="2" id="KW-0677">Repeat</keyword>
<keyword evidence="3 5" id="KW-0863">Zinc-finger</keyword>
<accession>A0A6J8B2K5</accession>
<evidence type="ECO:0000259" key="6">
    <source>
        <dbReference type="PROSITE" id="PS50157"/>
    </source>
</evidence>
<feature type="domain" description="C2H2-type" evidence="6">
    <location>
        <begin position="40"/>
        <end position="67"/>
    </location>
</feature>
<evidence type="ECO:0000256" key="3">
    <source>
        <dbReference type="ARBA" id="ARBA00022771"/>
    </source>
</evidence>
<organism evidence="7 8">
    <name type="scientific">Mytilus coruscus</name>
    <name type="common">Sea mussel</name>
    <dbReference type="NCBI Taxonomy" id="42192"/>
    <lineage>
        <taxon>Eukaryota</taxon>
        <taxon>Metazoa</taxon>
        <taxon>Spiralia</taxon>
        <taxon>Lophotrochozoa</taxon>
        <taxon>Mollusca</taxon>
        <taxon>Bivalvia</taxon>
        <taxon>Autobranchia</taxon>
        <taxon>Pteriomorphia</taxon>
        <taxon>Mytilida</taxon>
        <taxon>Mytiloidea</taxon>
        <taxon>Mytilidae</taxon>
        <taxon>Mytilinae</taxon>
        <taxon>Mytilus</taxon>
    </lineage>
</organism>
<feature type="domain" description="C2H2-type" evidence="6">
    <location>
        <begin position="12"/>
        <end position="36"/>
    </location>
</feature>
<dbReference type="Pfam" id="PF00096">
    <property type="entry name" value="zf-C2H2"/>
    <property type="match status" value="3"/>
</dbReference>
<dbReference type="GO" id="GO:0000978">
    <property type="term" value="F:RNA polymerase II cis-regulatory region sequence-specific DNA binding"/>
    <property type="evidence" value="ECO:0007669"/>
    <property type="project" value="TreeGrafter"/>
</dbReference>
<keyword evidence="4" id="KW-0862">Zinc</keyword>
<dbReference type="GO" id="GO:0045944">
    <property type="term" value="P:positive regulation of transcription by RNA polymerase II"/>
    <property type="evidence" value="ECO:0007669"/>
    <property type="project" value="UniProtKB-ARBA"/>
</dbReference>
<gene>
    <name evidence="7" type="ORF">MCOR_12800</name>
</gene>
<dbReference type="GO" id="GO:0008270">
    <property type="term" value="F:zinc ion binding"/>
    <property type="evidence" value="ECO:0007669"/>
    <property type="project" value="UniProtKB-KW"/>
</dbReference>
<dbReference type="OrthoDB" id="6105437at2759"/>
<dbReference type="PROSITE" id="PS00028">
    <property type="entry name" value="ZINC_FINGER_C2H2_1"/>
    <property type="match status" value="2"/>
</dbReference>
<dbReference type="Gene3D" id="3.30.160.60">
    <property type="entry name" value="Classic Zinc Finger"/>
    <property type="match status" value="1"/>
</dbReference>
<dbReference type="InterPro" id="IPR036236">
    <property type="entry name" value="Znf_C2H2_sf"/>
</dbReference>
<dbReference type="SUPFAM" id="SSF57667">
    <property type="entry name" value="beta-beta-alpha zinc fingers"/>
    <property type="match status" value="2"/>
</dbReference>
<feature type="domain" description="C2H2-type" evidence="6">
    <location>
        <begin position="68"/>
        <end position="96"/>
    </location>
</feature>
<evidence type="ECO:0000256" key="1">
    <source>
        <dbReference type="ARBA" id="ARBA00022723"/>
    </source>
</evidence>
<evidence type="ECO:0000256" key="4">
    <source>
        <dbReference type="ARBA" id="ARBA00022833"/>
    </source>
</evidence>
<keyword evidence="8" id="KW-1185">Reference proteome</keyword>
<protein>
    <recommendedName>
        <fullName evidence="6">C2H2-type domain-containing protein</fullName>
    </recommendedName>
</protein>
<dbReference type="GO" id="GO:0000981">
    <property type="term" value="F:DNA-binding transcription factor activity, RNA polymerase II-specific"/>
    <property type="evidence" value="ECO:0007669"/>
    <property type="project" value="TreeGrafter"/>
</dbReference>
<dbReference type="GO" id="GO:0005634">
    <property type="term" value="C:nucleus"/>
    <property type="evidence" value="ECO:0007669"/>
    <property type="project" value="UniProtKB-ARBA"/>
</dbReference>
<dbReference type="PANTHER" id="PTHR19818:SF139">
    <property type="entry name" value="PAIR-RULE PROTEIN ODD-PAIRED"/>
    <property type="match status" value="1"/>
</dbReference>
<evidence type="ECO:0000313" key="7">
    <source>
        <dbReference type="EMBL" id="CAC5376019.1"/>
    </source>
</evidence>
<dbReference type="PROSITE" id="PS50157">
    <property type="entry name" value="ZINC_FINGER_C2H2_2"/>
    <property type="match status" value="3"/>
</dbReference>
<dbReference type="PANTHER" id="PTHR19818">
    <property type="entry name" value="ZINC FINGER PROTEIN ZIC AND GLI"/>
    <property type="match status" value="1"/>
</dbReference>
<sequence>MDNHRGKMSGIYDCQHCGATFSKRSLLDEHKRILGHQNVFMCRVCDKGFYRKSNLESHERKHSSSEFNQCEKCKKVFSHPDLLSSHKQNFHNQSGGELIHVSLPSGGIGKRCKYVDLGKTLEEKRCFLQIQNNDELCYARAIITAKARLDGHEKWSSIRQGRSIQMNLAKELHHNADIPLRKCGIDDVKAFQRVLEGYQIHVVSKEHFNAIIYEGPEAEKKIYLYLHDCHYDVITKMPAFLGRNYFCTTCNKGYDHKERHTCNNTCHHCYKIHDVQKEQWKYSEDCDRYFRNNICFDLHKQKSNSGQSTCNTNFRCNQCGQSVYAKLHKTPHKCGEQYCRVCKDYFPENHQC</sequence>
<keyword evidence="1" id="KW-0479">Metal-binding</keyword>
<dbReference type="FunFam" id="3.30.160.60:FF:000446">
    <property type="entry name" value="Zinc finger protein"/>
    <property type="match status" value="1"/>
</dbReference>
<dbReference type="EMBL" id="CACVKT020002172">
    <property type="protein sequence ID" value="CAC5376019.1"/>
    <property type="molecule type" value="Genomic_DNA"/>
</dbReference>
<dbReference type="SMART" id="SM00355">
    <property type="entry name" value="ZnF_C2H2"/>
    <property type="match status" value="3"/>
</dbReference>
<evidence type="ECO:0000256" key="2">
    <source>
        <dbReference type="ARBA" id="ARBA00022737"/>
    </source>
</evidence>
<proteinExistence type="predicted"/>
<dbReference type="InterPro" id="IPR013087">
    <property type="entry name" value="Znf_C2H2_type"/>
</dbReference>
<reference evidence="7 8" key="1">
    <citation type="submission" date="2020-06" db="EMBL/GenBank/DDBJ databases">
        <authorList>
            <person name="Li R."/>
            <person name="Bekaert M."/>
        </authorList>
    </citation>
    <scope>NUCLEOTIDE SEQUENCE [LARGE SCALE GENOMIC DNA]</scope>
    <source>
        <strain evidence="8">wild</strain>
    </source>
</reference>
<name>A0A6J8B2K5_MYTCO</name>
<evidence type="ECO:0000256" key="5">
    <source>
        <dbReference type="PROSITE-ProRule" id="PRU00042"/>
    </source>
</evidence>
<evidence type="ECO:0000313" key="8">
    <source>
        <dbReference type="Proteomes" id="UP000507470"/>
    </source>
</evidence>
<dbReference type="Proteomes" id="UP000507470">
    <property type="component" value="Unassembled WGS sequence"/>
</dbReference>
<dbReference type="AlphaFoldDB" id="A0A6J8B2K5"/>
<dbReference type="InterPro" id="IPR050329">
    <property type="entry name" value="GLI_C2H2-zinc-finger"/>
</dbReference>